<dbReference type="RefSeq" id="WP_242651076.1">
    <property type="nucleotide sequence ID" value="NZ_FOYP01000003.1"/>
</dbReference>
<dbReference type="NCBIfam" id="TIGR04025">
    <property type="entry name" value="PPOX_FMN_DR2398"/>
    <property type="match status" value="1"/>
</dbReference>
<dbReference type="Pfam" id="PF01243">
    <property type="entry name" value="PNPOx_N"/>
    <property type="match status" value="1"/>
</dbReference>
<name>A0A1I6HVT0_9RHOB</name>
<proteinExistence type="predicted"/>
<keyword evidence="3" id="KW-1185">Reference proteome</keyword>
<dbReference type="InterPro" id="IPR012349">
    <property type="entry name" value="Split_barrel_FMN-bd"/>
</dbReference>
<dbReference type="InterPro" id="IPR011576">
    <property type="entry name" value="Pyridox_Oxase_N"/>
</dbReference>
<gene>
    <name evidence="2" type="ORF">SAMN04488005_3040</name>
</gene>
<evidence type="ECO:0000313" key="2">
    <source>
        <dbReference type="EMBL" id="SFR58572.1"/>
    </source>
</evidence>
<feature type="domain" description="Pyridoxamine 5'-phosphate oxidase N-terminal" evidence="1">
    <location>
        <begin position="32"/>
        <end position="151"/>
    </location>
</feature>
<evidence type="ECO:0000313" key="3">
    <source>
        <dbReference type="Proteomes" id="UP000199478"/>
    </source>
</evidence>
<protein>
    <recommendedName>
        <fullName evidence="1">Pyridoxamine 5'-phosphate oxidase N-terminal domain-containing protein</fullName>
    </recommendedName>
</protein>
<sequence length="202" mass="21710">MDKTTITDIAALEALYGTPGKASLIKVADHLTPLYHKWIASSRFCVVSTVGPDGTDGSPRGDDGPVVTVDDPKTLLLPDWRGNNRMDTLRNIVADGRISLMFFVPGSNNVIRINGTAIVTVAPDILARFGQQGRQPRSVVVITIVEVYSQCARALMRAGLWTAADESTGLPSVGEMLAEQEAGFDGAEYDASWGARAKSTMW</sequence>
<evidence type="ECO:0000259" key="1">
    <source>
        <dbReference type="Pfam" id="PF01243"/>
    </source>
</evidence>
<dbReference type="PANTHER" id="PTHR42815:SF2">
    <property type="entry name" value="FAD-BINDING, PUTATIVE (AFU_ORTHOLOGUE AFUA_6G07600)-RELATED"/>
    <property type="match status" value="1"/>
</dbReference>
<organism evidence="2 3">
    <name type="scientific">Yoonia tamlensis</name>
    <dbReference type="NCBI Taxonomy" id="390270"/>
    <lineage>
        <taxon>Bacteria</taxon>
        <taxon>Pseudomonadati</taxon>
        <taxon>Pseudomonadota</taxon>
        <taxon>Alphaproteobacteria</taxon>
        <taxon>Rhodobacterales</taxon>
        <taxon>Paracoccaceae</taxon>
        <taxon>Yoonia</taxon>
    </lineage>
</organism>
<dbReference type="Proteomes" id="UP000199478">
    <property type="component" value="Unassembled WGS sequence"/>
</dbReference>
<accession>A0A1I6HVT0</accession>
<dbReference type="SUPFAM" id="SSF50475">
    <property type="entry name" value="FMN-binding split barrel"/>
    <property type="match status" value="1"/>
</dbReference>
<dbReference type="STRING" id="390270.SAMN04488005_3040"/>
<reference evidence="3" key="1">
    <citation type="submission" date="2016-10" db="EMBL/GenBank/DDBJ databases">
        <authorList>
            <person name="Varghese N."/>
            <person name="Submissions S."/>
        </authorList>
    </citation>
    <scope>NUCLEOTIDE SEQUENCE [LARGE SCALE GENOMIC DNA]</scope>
    <source>
        <strain evidence="3">DSM 26879</strain>
    </source>
</reference>
<dbReference type="InterPro" id="IPR024029">
    <property type="entry name" value="Pyridox_Oxase_FMN-dep"/>
</dbReference>
<dbReference type="PANTHER" id="PTHR42815">
    <property type="entry name" value="FAD-BINDING, PUTATIVE (AFU_ORTHOLOGUE AFUA_6G07600)-RELATED"/>
    <property type="match status" value="1"/>
</dbReference>
<dbReference type="Gene3D" id="2.30.110.10">
    <property type="entry name" value="Electron Transport, Fmn-binding Protein, Chain A"/>
    <property type="match status" value="1"/>
</dbReference>
<dbReference type="AlphaFoldDB" id="A0A1I6HVT0"/>
<dbReference type="EMBL" id="FOYP01000003">
    <property type="protein sequence ID" value="SFR58572.1"/>
    <property type="molecule type" value="Genomic_DNA"/>
</dbReference>